<evidence type="ECO:0000313" key="3">
    <source>
        <dbReference type="Proteomes" id="UP000032142"/>
    </source>
</evidence>
<sequence>MCIAGKMRRRRLRDLSIVQNTPYSEKANSEQQIVVGSSNFPEILDEPAEFRIESGGTRKSRGRTLLKDLYDLNPVEHVKVSRNSHSQLVGSEARLLAGYLGIISRNANMLPINYESWHHMPNSNKNQALNNIKERFALEVSDDYIKKALGKKWRDYKSTLKNLYFKKDVSLDEKLRNVPPGMLRYQWEDADRERVGASRRQKQKFTHMVGSRSFASVVEAEEVSSGQKVGRLQLFEIMHRKKDGSPMTFKAGEIMEKLKDKKAEYEAIASTDSSVTLENIDNIIITEVLGPERYGRQYMHSGSQAQAEVQMLRDQIAQMQANTVEQIAEVQRKYEELQQQLRAEAAEREAAAVAKEAAVAAREVEAIAMAAEQSKKYDEFQLQLQQMMQMF</sequence>
<dbReference type="PANTHER" id="PTHR33144">
    <property type="entry name" value="OS10G0409366 PROTEIN-RELATED"/>
    <property type="match status" value="1"/>
</dbReference>
<keyword evidence="1" id="KW-0175">Coiled coil</keyword>
<evidence type="ECO:0000256" key="1">
    <source>
        <dbReference type="SAM" id="Coils"/>
    </source>
</evidence>
<dbReference type="InterPro" id="IPR004252">
    <property type="entry name" value="Probable_transposase_24"/>
</dbReference>
<dbReference type="PANTHER" id="PTHR33144:SF46">
    <property type="entry name" value="OS04G0610000 PROTEIN"/>
    <property type="match status" value="1"/>
</dbReference>
<gene>
    <name evidence="2" type="ORF">F383_35965</name>
</gene>
<accession>A0A0B0N352</accession>
<dbReference type="Pfam" id="PF03004">
    <property type="entry name" value="Transposase_24"/>
    <property type="match status" value="1"/>
</dbReference>
<evidence type="ECO:0000313" key="2">
    <source>
        <dbReference type="EMBL" id="KHG08803.1"/>
    </source>
</evidence>
<comment type="caution">
    <text evidence="2">The sequence shown here is derived from an EMBL/GenBank/DDBJ whole genome shotgun (WGS) entry which is preliminary data.</text>
</comment>
<dbReference type="Proteomes" id="UP000032142">
    <property type="component" value="Unassembled WGS sequence"/>
</dbReference>
<protein>
    <submittedName>
        <fullName evidence="2">Laminin subunit beta-1</fullName>
    </submittedName>
</protein>
<keyword evidence="3" id="KW-1185">Reference proteome</keyword>
<feature type="coiled-coil region" evidence="1">
    <location>
        <begin position="302"/>
        <end position="390"/>
    </location>
</feature>
<dbReference type="EMBL" id="JRRC01510438">
    <property type="protein sequence ID" value="KHG08803.1"/>
    <property type="molecule type" value="Genomic_DNA"/>
</dbReference>
<dbReference type="AlphaFoldDB" id="A0A0B0N352"/>
<name>A0A0B0N352_GOSAR</name>
<reference evidence="3" key="1">
    <citation type="submission" date="2014-09" db="EMBL/GenBank/DDBJ databases">
        <authorList>
            <person name="Mudge J."/>
            <person name="Ramaraj T."/>
            <person name="Lindquist I.E."/>
            <person name="Bharti A.K."/>
            <person name="Sundararajan A."/>
            <person name="Cameron C.T."/>
            <person name="Woodward J.E."/>
            <person name="May G.D."/>
            <person name="Brubaker C."/>
            <person name="Broadhvest J."/>
            <person name="Wilkins T.A."/>
        </authorList>
    </citation>
    <scope>NUCLEOTIDE SEQUENCE</scope>
    <source>
        <strain evidence="3">cv. AKA8401</strain>
    </source>
</reference>
<proteinExistence type="predicted"/>
<organism evidence="2 3">
    <name type="scientific">Gossypium arboreum</name>
    <name type="common">Tree cotton</name>
    <name type="synonym">Gossypium nanking</name>
    <dbReference type="NCBI Taxonomy" id="29729"/>
    <lineage>
        <taxon>Eukaryota</taxon>
        <taxon>Viridiplantae</taxon>
        <taxon>Streptophyta</taxon>
        <taxon>Embryophyta</taxon>
        <taxon>Tracheophyta</taxon>
        <taxon>Spermatophyta</taxon>
        <taxon>Magnoliopsida</taxon>
        <taxon>eudicotyledons</taxon>
        <taxon>Gunneridae</taxon>
        <taxon>Pentapetalae</taxon>
        <taxon>rosids</taxon>
        <taxon>malvids</taxon>
        <taxon>Malvales</taxon>
        <taxon>Malvaceae</taxon>
        <taxon>Malvoideae</taxon>
        <taxon>Gossypium</taxon>
    </lineage>
</organism>